<dbReference type="FunFam" id="3.30.60.20:FF:000004">
    <property type="entry name" value="B-Raf proto-oncogene serine/threonine-protein kinase"/>
    <property type="match status" value="1"/>
</dbReference>
<feature type="domain" description="Phorbol-ester/DAG-type" evidence="14">
    <location>
        <begin position="185"/>
        <end position="231"/>
    </location>
</feature>
<dbReference type="InterPro" id="IPR029071">
    <property type="entry name" value="Ubiquitin-like_domsf"/>
</dbReference>
<dbReference type="EC" id="2.7.11.1" evidence="2"/>
<keyword evidence="4" id="KW-0597">Phosphoprotein</keyword>
<dbReference type="Gene3D" id="3.30.200.20">
    <property type="entry name" value="Phosphorylase Kinase, domain 1"/>
    <property type="match status" value="1"/>
</dbReference>
<dbReference type="PROSITE" id="PS00479">
    <property type="entry name" value="ZF_DAG_PE_1"/>
    <property type="match status" value="1"/>
</dbReference>
<keyword evidence="3" id="KW-0723">Serine/threonine-protein kinase</keyword>
<organism evidence="16 17">
    <name type="scientific">Podarcis lilfordi</name>
    <name type="common">Lilford's wall lizard</name>
    <dbReference type="NCBI Taxonomy" id="74358"/>
    <lineage>
        <taxon>Eukaryota</taxon>
        <taxon>Metazoa</taxon>
        <taxon>Chordata</taxon>
        <taxon>Craniata</taxon>
        <taxon>Vertebrata</taxon>
        <taxon>Euteleostomi</taxon>
        <taxon>Lepidosauria</taxon>
        <taxon>Squamata</taxon>
        <taxon>Bifurcata</taxon>
        <taxon>Unidentata</taxon>
        <taxon>Episquamata</taxon>
        <taxon>Laterata</taxon>
        <taxon>Lacertibaenia</taxon>
        <taxon>Lacertidae</taxon>
        <taxon>Podarcis</taxon>
    </lineage>
</organism>
<evidence type="ECO:0000259" key="14">
    <source>
        <dbReference type="PROSITE" id="PS50081"/>
    </source>
</evidence>
<dbReference type="InterPro" id="IPR000719">
    <property type="entry name" value="Prot_kinase_dom"/>
</dbReference>
<dbReference type="GO" id="GO:0046872">
    <property type="term" value="F:metal ion binding"/>
    <property type="evidence" value="ECO:0007669"/>
    <property type="project" value="UniProtKB-KW"/>
</dbReference>
<dbReference type="EMBL" id="OX395142">
    <property type="protein sequence ID" value="CAI5795884.1"/>
    <property type="molecule type" value="Genomic_DNA"/>
</dbReference>
<feature type="compositionally biased region" description="Polar residues" evidence="12">
    <location>
        <begin position="253"/>
        <end position="263"/>
    </location>
</feature>
<evidence type="ECO:0000256" key="5">
    <source>
        <dbReference type="ARBA" id="ARBA00022679"/>
    </source>
</evidence>
<dbReference type="SMART" id="SM00455">
    <property type="entry name" value="RBD"/>
    <property type="match status" value="1"/>
</dbReference>
<evidence type="ECO:0000256" key="10">
    <source>
        <dbReference type="ARBA" id="ARBA00022840"/>
    </source>
</evidence>
<dbReference type="SMART" id="SM00109">
    <property type="entry name" value="C1"/>
    <property type="match status" value="1"/>
</dbReference>
<keyword evidence="7 11" id="KW-0547">Nucleotide-binding</keyword>
<dbReference type="FunFam" id="3.30.200.20:FF:000024">
    <property type="entry name" value="B-Raf proto-oncogene serine/threonine-protein kinase"/>
    <property type="match status" value="1"/>
</dbReference>
<evidence type="ECO:0000256" key="12">
    <source>
        <dbReference type="SAM" id="MobiDB-lite"/>
    </source>
</evidence>
<dbReference type="PROSITE" id="PS50898">
    <property type="entry name" value="RBD"/>
    <property type="match status" value="1"/>
</dbReference>
<feature type="region of interest" description="Disordered" evidence="12">
    <location>
        <begin position="329"/>
        <end position="387"/>
    </location>
</feature>
<dbReference type="InterPro" id="IPR001245">
    <property type="entry name" value="Ser-Thr/Tyr_kinase_cat_dom"/>
</dbReference>
<dbReference type="PROSITE" id="PS50081">
    <property type="entry name" value="ZF_DAG_PE_2"/>
    <property type="match status" value="1"/>
</dbReference>
<dbReference type="SUPFAM" id="SSF56112">
    <property type="entry name" value="Protein kinase-like (PK-like)"/>
    <property type="match status" value="1"/>
</dbReference>
<dbReference type="InterPro" id="IPR002219">
    <property type="entry name" value="PKC_DAG/PE"/>
</dbReference>
<dbReference type="InterPro" id="IPR008271">
    <property type="entry name" value="Ser/Thr_kinase_AS"/>
</dbReference>
<feature type="domain" description="RBD" evidence="15">
    <location>
        <begin position="105"/>
        <end position="178"/>
    </location>
</feature>
<dbReference type="Gene3D" id="3.10.20.90">
    <property type="entry name" value="Phosphatidylinositol 3-kinase Catalytic Subunit, Chain A, domain 1"/>
    <property type="match status" value="1"/>
</dbReference>
<keyword evidence="5" id="KW-0808">Transferase</keyword>
<dbReference type="Pfam" id="PF07714">
    <property type="entry name" value="PK_Tyr_Ser-Thr"/>
    <property type="match status" value="1"/>
</dbReference>
<feature type="region of interest" description="Disordered" evidence="12">
    <location>
        <begin position="243"/>
        <end position="317"/>
    </location>
</feature>
<keyword evidence="9" id="KW-0862">Zinc</keyword>
<dbReference type="Proteomes" id="UP001178461">
    <property type="component" value="Chromosome 17"/>
</dbReference>
<evidence type="ECO:0000256" key="2">
    <source>
        <dbReference type="ARBA" id="ARBA00012513"/>
    </source>
</evidence>
<keyword evidence="17" id="KW-1185">Reference proteome</keyword>
<feature type="compositionally biased region" description="Basic and acidic residues" evidence="12">
    <location>
        <begin position="372"/>
        <end position="384"/>
    </location>
</feature>
<dbReference type="FunFam" id="3.10.20.90:FF:000015">
    <property type="entry name" value="B-Raf proto-oncogene serine/threonine-protein kinase"/>
    <property type="match status" value="1"/>
</dbReference>
<dbReference type="Pfam" id="PF00130">
    <property type="entry name" value="C1_1"/>
    <property type="match status" value="1"/>
</dbReference>
<dbReference type="GO" id="GO:0005739">
    <property type="term" value="C:mitochondrion"/>
    <property type="evidence" value="ECO:0007669"/>
    <property type="project" value="TreeGrafter"/>
</dbReference>
<feature type="domain" description="Protein kinase" evidence="13">
    <location>
        <begin position="405"/>
        <end position="665"/>
    </location>
</feature>
<gene>
    <name evidence="16" type="ORF">PODLI_1B004452</name>
</gene>
<evidence type="ECO:0000259" key="15">
    <source>
        <dbReference type="PROSITE" id="PS50898"/>
    </source>
</evidence>
<dbReference type="Gene3D" id="1.10.510.10">
    <property type="entry name" value="Transferase(Phosphotransferase) domain 1"/>
    <property type="match status" value="1"/>
</dbReference>
<feature type="compositionally biased region" description="Polar residues" evidence="12">
    <location>
        <begin position="305"/>
        <end position="317"/>
    </location>
</feature>
<reference evidence="16" key="1">
    <citation type="submission" date="2022-12" db="EMBL/GenBank/DDBJ databases">
        <authorList>
            <person name="Alioto T."/>
            <person name="Alioto T."/>
            <person name="Gomez Garrido J."/>
        </authorList>
    </citation>
    <scope>NUCLEOTIDE SEQUENCE</scope>
</reference>
<dbReference type="Pfam" id="PF02196">
    <property type="entry name" value="RBD"/>
    <property type="match status" value="1"/>
</dbReference>
<dbReference type="InterPro" id="IPR011009">
    <property type="entry name" value="Kinase-like_dom_sf"/>
</dbReference>
<dbReference type="PROSITE" id="PS50011">
    <property type="entry name" value="PROTEIN_KINASE_DOM"/>
    <property type="match status" value="1"/>
</dbReference>
<dbReference type="GO" id="GO:0004709">
    <property type="term" value="F:MAP kinase kinase kinase activity"/>
    <property type="evidence" value="ECO:0007669"/>
    <property type="project" value="TreeGrafter"/>
</dbReference>
<dbReference type="GO" id="GO:0005829">
    <property type="term" value="C:cytosol"/>
    <property type="evidence" value="ECO:0007669"/>
    <property type="project" value="TreeGrafter"/>
</dbReference>
<dbReference type="Gene3D" id="3.30.60.20">
    <property type="match status" value="1"/>
</dbReference>
<proteinExistence type="inferred from homology"/>
<evidence type="ECO:0000259" key="13">
    <source>
        <dbReference type="PROSITE" id="PS50011"/>
    </source>
</evidence>
<evidence type="ECO:0000313" key="17">
    <source>
        <dbReference type="Proteomes" id="UP001178461"/>
    </source>
</evidence>
<evidence type="ECO:0000256" key="8">
    <source>
        <dbReference type="ARBA" id="ARBA00022777"/>
    </source>
</evidence>
<dbReference type="InterPro" id="IPR051681">
    <property type="entry name" value="Ser/Thr_Kinases-Pseudokinases"/>
</dbReference>
<name>A0AA35LHX0_9SAUR</name>
<evidence type="ECO:0000256" key="1">
    <source>
        <dbReference type="ARBA" id="ARBA00010507"/>
    </source>
</evidence>
<dbReference type="PANTHER" id="PTHR44329:SF55">
    <property type="entry name" value="SERINE_THREONINE-PROTEIN KINASE A-RAF"/>
    <property type="match status" value="1"/>
</dbReference>
<dbReference type="PROSITE" id="PS00108">
    <property type="entry name" value="PROTEIN_KINASE_ST"/>
    <property type="match status" value="1"/>
</dbReference>
<evidence type="ECO:0000256" key="6">
    <source>
        <dbReference type="ARBA" id="ARBA00022723"/>
    </source>
</evidence>
<dbReference type="InterPro" id="IPR017441">
    <property type="entry name" value="Protein_kinase_ATP_BS"/>
</dbReference>
<evidence type="ECO:0000313" key="16">
    <source>
        <dbReference type="EMBL" id="CAI5795884.1"/>
    </source>
</evidence>
<keyword evidence="6" id="KW-0479">Metal-binding</keyword>
<protein>
    <recommendedName>
        <fullName evidence="2">non-specific serine/threonine protein kinase</fullName>
        <ecNumber evidence="2">2.7.11.1</ecNumber>
    </recommendedName>
</protein>
<dbReference type="SUPFAM" id="SSF54236">
    <property type="entry name" value="Ubiquitin-like"/>
    <property type="match status" value="1"/>
</dbReference>
<dbReference type="FunFam" id="1.10.510.10:FF:000036">
    <property type="entry name" value="RAF proto-oncogene serine/threonine-protein kinase"/>
    <property type="match status" value="1"/>
</dbReference>
<accession>A0AA35LHX0</accession>
<dbReference type="InterPro" id="IPR046349">
    <property type="entry name" value="C1-like_sf"/>
</dbReference>
<feature type="compositionally biased region" description="Pro residues" evidence="12">
    <location>
        <begin position="339"/>
        <end position="350"/>
    </location>
</feature>
<dbReference type="CDD" id="cd20870">
    <property type="entry name" value="C1_A_C-Raf"/>
    <property type="match status" value="1"/>
</dbReference>
<feature type="compositionally biased region" description="Pro residues" evidence="12">
    <location>
        <begin position="1"/>
        <end position="11"/>
    </location>
</feature>
<keyword evidence="10 11" id="KW-0067">ATP-binding</keyword>
<sequence>MNKLPQGPPTNPSWQKTLGGEGVPSSACDVSARAPPTSEARTRWRRRRLRGGRPLDEAQSELLLRHTHEWLLLLLLSRPRPFSMTTMLASRRKRLGGRAMAEARSTIKVDLPNQQRTVVTVRPGTTVYSSLDKALKVRGLNQDCCVVYRKKSDGRKTITDWETDLVNLEGAELSVEVLEDLPLTMHNFVRKTYFNLVFCDFCLKFLFHGFRCQTCGYKFHEHCSSRVPTVCLDLATSHKPVYSHDPGQHPPFWQNSVPTTPVQPSHEPETPQAVGPRKPPPFSPDAFGFLSLHGGGQQLQRHRSTSTPNVHMVSTTSPVDSGMLELLSRNHNTEGPGALEPPPCTPPAPPVSSMAAVSSGRRSPHPKSPGESPRERKAPAEDKKKPKSLGYRDSSYYWEVCHTEVTMLKRIGAGSFGTVFRGRWYGDVAVKILKVTNPTSEQVQAFKNEMQVLRKTRHVNILLFMGFMTRPSFAIITQWCEGSSLYQHLHVQETPLEMVQRIDVARQTAQGMAYLHAKNIIHRDLKSNNIFLHEGLTVKIGDFGLATVKTRWSSSQQVEQPSGSILWMAPEVIRMQDPNPYSFQSDVYSYGVVLYELLSGTLPYSHINNRDQIIFMVGRGYLSPDLSKVPSNCPKAMRRLMGDCLKFKREERPLFPQILASIESLQRSLPKIERSASEPTLHRAGHNEELTSFCFPAALRLHS</sequence>
<feature type="binding site" evidence="11">
    <location>
        <position position="431"/>
    </location>
    <ligand>
        <name>ATP</name>
        <dbReference type="ChEBI" id="CHEBI:30616"/>
    </ligand>
</feature>
<evidence type="ECO:0000256" key="9">
    <source>
        <dbReference type="ARBA" id="ARBA00022833"/>
    </source>
</evidence>
<dbReference type="SUPFAM" id="SSF57889">
    <property type="entry name" value="Cysteine-rich domain"/>
    <property type="match status" value="1"/>
</dbReference>
<dbReference type="SMART" id="SM00220">
    <property type="entry name" value="S_TKc"/>
    <property type="match status" value="1"/>
</dbReference>
<dbReference type="GO" id="GO:0005524">
    <property type="term" value="F:ATP binding"/>
    <property type="evidence" value="ECO:0007669"/>
    <property type="project" value="UniProtKB-UniRule"/>
</dbReference>
<evidence type="ECO:0000256" key="11">
    <source>
        <dbReference type="PROSITE-ProRule" id="PRU10141"/>
    </source>
</evidence>
<dbReference type="PROSITE" id="PS00107">
    <property type="entry name" value="PROTEIN_KINASE_ATP"/>
    <property type="match status" value="1"/>
</dbReference>
<dbReference type="PANTHER" id="PTHR44329">
    <property type="entry name" value="SERINE/THREONINE-PROTEIN KINASE TNNI3K-RELATED"/>
    <property type="match status" value="1"/>
</dbReference>
<evidence type="ECO:0000256" key="4">
    <source>
        <dbReference type="ARBA" id="ARBA00022553"/>
    </source>
</evidence>
<evidence type="ECO:0000256" key="7">
    <source>
        <dbReference type="ARBA" id="ARBA00022741"/>
    </source>
</evidence>
<keyword evidence="8 16" id="KW-0418">Kinase</keyword>
<comment type="similarity">
    <text evidence="1">Belongs to the protein kinase superfamily. TKL Ser/Thr protein kinase family. RAF subfamily.</text>
</comment>
<dbReference type="InterPro" id="IPR003116">
    <property type="entry name" value="RBD_dom"/>
</dbReference>
<dbReference type="AlphaFoldDB" id="A0AA35LHX0"/>
<evidence type="ECO:0000256" key="3">
    <source>
        <dbReference type="ARBA" id="ARBA00022527"/>
    </source>
</evidence>
<dbReference type="CDD" id="cd17133">
    <property type="entry name" value="RBD_ARAF"/>
    <property type="match status" value="1"/>
</dbReference>
<feature type="region of interest" description="Disordered" evidence="12">
    <location>
        <begin position="1"/>
        <end position="42"/>
    </location>
</feature>